<evidence type="ECO:0000259" key="1">
    <source>
        <dbReference type="Pfam" id="PF12680"/>
    </source>
</evidence>
<dbReference type="Gene3D" id="3.10.450.50">
    <property type="match status" value="1"/>
</dbReference>
<dbReference type="Pfam" id="PF12680">
    <property type="entry name" value="SnoaL_2"/>
    <property type="match status" value="1"/>
</dbReference>
<dbReference type="AlphaFoldDB" id="A0A417Y0Q8"/>
<keyword evidence="3" id="KW-1185">Reference proteome</keyword>
<comment type="caution">
    <text evidence="2">The sequence shown here is derived from an EMBL/GenBank/DDBJ whole genome shotgun (WGS) entry which is preliminary data.</text>
</comment>
<gene>
    <name evidence="2" type="ORF">D0Z08_14820</name>
</gene>
<dbReference type="SUPFAM" id="SSF54427">
    <property type="entry name" value="NTF2-like"/>
    <property type="match status" value="1"/>
</dbReference>
<dbReference type="OrthoDB" id="3813297at2"/>
<evidence type="ECO:0000313" key="3">
    <source>
        <dbReference type="Proteomes" id="UP000283644"/>
    </source>
</evidence>
<dbReference type="RefSeq" id="WP_118926028.1">
    <property type="nucleotide sequence ID" value="NZ_QXGH01000018.1"/>
</dbReference>
<dbReference type="InterPro" id="IPR032710">
    <property type="entry name" value="NTF2-like_dom_sf"/>
</dbReference>
<dbReference type="PANTHER" id="PTHR41252">
    <property type="entry name" value="BLR2505 PROTEIN"/>
    <property type="match status" value="1"/>
</dbReference>
<accession>A0A417Y0Q8</accession>
<dbReference type="Proteomes" id="UP000283644">
    <property type="component" value="Unassembled WGS sequence"/>
</dbReference>
<dbReference type="PANTHER" id="PTHR41252:SF1">
    <property type="entry name" value="BLR2505 PROTEIN"/>
    <property type="match status" value="1"/>
</dbReference>
<name>A0A417Y0Q8_9ACTN</name>
<proteinExistence type="predicted"/>
<protein>
    <submittedName>
        <fullName evidence="2">Nuclear transport factor 2 family protein</fullName>
    </submittedName>
</protein>
<dbReference type="EMBL" id="QXGH01000018">
    <property type="protein sequence ID" value="RHW26242.1"/>
    <property type="molecule type" value="Genomic_DNA"/>
</dbReference>
<reference evidence="2 3" key="1">
    <citation type="submission" date="2018-09" db="EMBL/GenBank/DDBJ databases">
        <title>Genome sequencing of Nocardioides immobilis CCTCC AB 2017083 for comparison to Nocardioides silvaticus.</title>
        <authorList>
            <person name="Li C."/>
            <person name="Wang G."/>
        </authorList>
    </citation>
    <scope>NUCLEOTIDE SEQUENCE [LARGE SCALE GENOMIC DNA]</scope>
    <source>
        <strain evidence="2 3">CCTCC AB 2017083</strain>
    </source>
</reference>
<dbReference type="InterPro" id="IPR037401">
    <property type="entry name" value="SnoaL-like"/>
</dbReference>
<sequence>MKTAIEVHDELQKTFASGDVDAMLQLFDENCVIREAPDLPFGGDWKGREGVVALTTRMSELFDMVPTPIGTYEVDESRFIAHVSMEMTSKATGEKHTIPILEMYTVKNGRIVEAFPHYWNAGALTTPVSADDMGLAAEES</sequence>
<organism evidence="2 3">
    <name type="scientific">Nocardioides immobilis</name>
    <dbReference type="NCBI Taxonomy" id="2049295"/>
    <lineage>
        <taxon>Bacteria</taxon>
        <taxon>Bacillati</taxon>
        <taxon>Actinomycetota</taxon>
        <taxon>Actinomycetes</taxon>
        <taxon>Propionibacteriales</taxon>
        <taxon>Nocardioidaceae</taxon>
        <taxon>Nocardioides</taxon>
    </lineage>
</organism>
<feature type="domain" description="SnoaL-like" evidence="1">
    <location>
        <begin position="13"/>
        <end position="113"/>
    </location>
</feature>
<evidence type="ECO:0000313" key="2">
    <source>
        <dbReference type="EMBL" id="RHW26242.1"/>
    </source>
</evidence>